<dbReference type="Gene3D" id="3.30.160.60">
    <property type="entry name" value="Classic Zinc Finger"/>
    <property type="match status" value="2"/>
</dbReference>
<evidence type="ECO:0000256" key="1">
    <source>
        <dbReference type="SAM" id="MobiDB-lite"/>
    </source>
</evidence>
<dbReference type="InterPro" id="IPR052644">
    <property type="entry name" value="ZMAT3"/>
</dbReference>
<feature type="domain" description="U1-type" evidence="3">
    <location>
        <begin position="116"/>
        <end position="151"/>
    </location>
</feature>
<dbReference type="InterPro" id="IPR013087">
    <property type="entry name" value="Znf_C2H2_type"/>
</dbReference>
<dbReference type="SMART" id="SM00355">
    <property type="entry name" value="ZnF_C2H2"/>
    <property type="match status" value="2"/>
</dbReference>
<feature type="compositionally biased region" description="Basic residues" evidence="1">
    <location>
        <begin position="103"/>
        <end position="117"/>
    </location>
</feature>
<feature type="region of interest" description="Disordered" evidence="1">
    <location>
        <begin position="11"/>
        <end position="117"/>
    </location>
</feature>
<dbReference type="Proteomes" id="UP000636709">
    <property type="component" value="Unassembled WGS sequence"/>
</dbReference>
<feature type="domain" description="U1-type" evidence="3">
    <location>
        <begin position="154"/>
        <end position="188"/>
    </location>
</feature>
<name>A0A835FWU1_9POAL</name>
<dbReference type="SMART" id="SM00451">
    <property type="entry name" value="ZnF_U1"/>
    <property type="match status" value="2"/>
</dbReference>
<evidence type="ECO:0000313" key="5">
    <source>
        <dbReference type="Proteomes" id="UP000636709"/>
    </source>
</evidence>
<dbReference type="PANTHER" id="PTHR46786:SF1">
    <property type="entry name" value="ZINC FINGER MATRIN-TYPE PROTEIN 3"/>
    <property type="match status" value="1"/>
</dbReference>
<evidence type="ECO:0000259" key="3">
    <source>
        <dbReference type="SMART" id="SM00451"/>
    </source>
</evidence>
<evidence type="ECO:0000259" key="2">
    <source>
        <dbReference type="SMART" id="SM00355"/>
    </source>
</evidence>
<sequence>MFVSLVPLFQVHQPLPPPPPLRRSTRAKRLLSGPPPGFSGVHQPPRKSPFQRAPAPPQPQPAPNPHRAPGTSSLPPPVHASHGALLPLPATDHTVKPPLQRRSAPRARRPRPGAKKRPTVPCELCGVLCMTAWHLKQHEQGRRHRNMAAQLAGDINVRCPVCNVHLSSGLNVEQHFAGKQHRRQLRIKGGT</sequence>
<accession>A0A835FWU1</accession>
<dbReference type="InterPro" id="IPR036236">
    <property type="entry name" value="Znf_C2H2_sf"/>
</dbReference>
<dbReference type="InterPro" id="IPR003604">
    <property type="entry name" value="Matrin/U1-like-C_Znf_C2H2"/>
</dbReference>
<dbReference type="GO" id="GO:0008270">
    <property type="term" value="F:zinc ion binding"/>
    <property type="evidence" value="ECO:0007669"/>
    <property type="project" value="InterPro"/>
</dbReference>
<keyword evidence="5" id="KW-1185">Reference proteome</keyword>
<feature type="domain" description="C2H2-type" evidence="2">
    <location>
        <begin position="120"/>
        <end position="144"/>
    </location>
</feature>
<dbReference type="Pfam" id="PF12874">
    <property type="entry name" value="zf-met"/>
    <property type="match status" value="2"/>
</dbReference>
<dbReference type="OrthoDB" id="694733at2759"/>
<gene>
    <name evidence="4" type="ORF">HU200_003931</name>
</gene>
<protein>
    <recommendedName>
        <fullName evidence="6">C2H2-type domain-containing protein</fullName>
    </recommendedName>
</protein>
<reference evidence="4" key="1">
    <citation type="submission" date="2020-07" db="EMBL/GenBank/DDBJ databases">
        <title>Genome sequence and genetic diversity analysis of an under-domesticated orphan crop, white fonio (Digitaria exilis).</title>
        <authorList>
            <person name="Bennetzen J.L."/>
            <person name="Chen S."/>
            <person name="Ma X."/>
            <person name="Wang X."/>
            <person name="Yssel A.E.J."/>
            <person name="Chaluvadi S.R."/>
            <person name="Johnson M."/>
            <person name="Gangashetty P."/>
            <person name="Hamidou F."/>
            <person name="Sanogo M.D."/>
            <person name="Zwaenepoel A."/>
            <person name="Wallace J."/>
            <person name="Van De Peer Y."/>
            <person name="Van Deynze A."/>
        </authorList>
    </citation>
    <scope>NUCLEOTIDE SEQUENCE</scope>
    <source>
        <tissue evidence="4">Leaves</tissue>
    </source>
</reference>
<dbReference type="PANTHER" id="PTHR46786">
    <property type="entry name" value="ZINC FINGER MATRIN-TYPE PROTEIN 3"/>
    <property type="match status" value="1"/>
</dbReference>
<evidence type="ECO:0000313" key="4">
    <source>
        <dbReference type="EMBL" id="KAF8776052.1"/>
    </source>
</evidence>
<dbReference type="SUPFAM" id="SSF57667">
    <property type="entry name" value="beta-beta-alpha zinc fingers"/>
    <property type="match status" value="2"/>
</dbReference>
<comment type="caution">
    <text evidence="4">The sequence shown here is derived from an EMBL/GenBank/DDBJ whole genome shotgun (WGS) entry which is preliminary data.</text>
</comment>
<proteinExistence type="predicted"/>
<feature type="compositionally biased region" description="Pro residues" evidence="1">
    <location>
        <begin position="54"/>
        <end position="66"/>
    </location>
</feature>
<organism evidence="4 5">
    <name type="scientific">Digitaria exilis</name>
    <dbReference type="NCBI Taxonomy" id="1010633"/>
    <lineage>
        <taxon>Eukaryota</taxon>
        <taxon>Viridiplantae</taxon>
        <taxon>Streptophyta</taxon>
        <taxon>Embryophyta</taxon>
        <taxon>Tracheophyta</taxon>
        <taxon>Spermatophyta</taxon>
        <taxon>Magnoliopsida</taxon>
        <taxon>Liliopsida</taxon>
        <taxon>Poales</taxon>
        <taxon>Poaceae</taxon>
        <taxon>PACMAD clade</taxon>
        <taxon>Panicoideae</taxon>
        <taxon>Panicodae</taxon>
        <taxon>Paniceae</taxon>
        <taxon>Anthephorinae</taxon>
        <taxon>Digitaria</taxon>
    </lineage>
</organism>
<dbReference type="EMBL" id="JACEFO010000240">
    <property type="protein sequence ID" value="KAF8776052.1"/>
    <property type="molecule type" value="Genomic_DNA"/>
</dbReference>
<dbReference type="GO" id="GO:0003676">
    <property type="term" value="F:nucleic acid binding"/>
    <property type="evidence" value="ECO:0007669"/>
    <property type="project" value="InterPro"/>
</dbReference>
<feature type="domain" description="C2H2-type" evidence="2">
    <location>
        <begin position="157"/>
        <end position="181"/>
    </location>
</feature>
<dbReference type="AlphaFoldDB" id="A0A835FWU1"/>
<evidence type="ECO:0008006" key="6">
    <source>
        <dbReference type="Google" id="ProtNLM"/>
    </source>
</evidence>